<keyword evidence="1" id="KW-0175">Coiled coil</keyword>
<dbReference type="AlphaFoldDB" id="A0ABC8T5W7"/>
<evidence type="ECO:0000313" key="3">
    <source>
        <dbReference type="EMBL" id="CAK9162432.1"/>
    </source>
</evidence>
<reference evidence="3 4" key="1">
    <citation type="submission" date="2024-02" db="EMBL/GenBank/DDBJ databases">
        <authorList>
            <person name="Vignale AGUSTIN F."/>
            <person name="Sosa J E."/>
            <person name="Modenutti C."/>
        </authorList>
    </citation>
    <scope>NUCLEOTIDE SEQUENCE [LARGE SCALE GENOMIC DNA]</scope>
</reference>
<proteinExistence type="predicted"/>
<dbReference type="EMBL" id="CAUOFW020003853">
    <property type="protein sequence ID" value="CAK9162432.1"/>
    <property type="molecule type" value="Genomic_DNA"/>
</dbReference>
<feature type="compositionally biased region" description="Basic and acidic residues" evidence="2">
    <location>
        <begin position="68"/>
        <end position="87"/>
    </location>
</feature>
<dbReference type="PANTHER" id="PTHR46136:SF19">
    <property type="entry name" value="TRANSCRIPTION FACTOR GTE12"/>
    <property type="match status" value="1"/>
</dbReference>
<name>A0ABC8T5W7_9AQUA</name>
<feature type="coiled-coil region" evidence="1">
    <location>
        <begin position="87"/>
        <end position="114"/>
    </location>
</feature>
<dbReference type="Proteomes" id="UP001642360">
    <property type="component" value="Unassembled WGS sequence"/>
</dbReference>
<evidence type="ECO:0000256" key="2">
    <source>
        <dbReference type="SAM" id="MobiDB-lite"/>
    </source>
</evidence>
<evidence type="ECO:0000313" key="4">
    <source>
        <dbReference type="Proteomes" id="UP001642360"/>
    </source>
</evidence>
<feature type="region of interest" description="Disordered" evidence="2">
    <location>
        <begin position="59"/>
        <end position="87"/>
    </location>
</feature>
<accession>A0ABC8T5W7</accession>
<gene>
    <name evidence="3" type="ORF">ILEXP_LOCUS31300</name>
</gene>
<keyword evidence="4" id="KW-1185">Reference proteome</keyword>
<sequence>MSELRKPNGIWKIRKIGPSSKDSHQSLNFCLSNLAKNVDGQLSPKALRAAKLKTRFADTTPKGKRTLSYHEYKDDPVGLQKEKQRLQRKQREEMARIKSQINTEQRDLRLQREREREAARIALEEMKKTVEFNDFCTVLKDFEQLIGCSLPDQRVVWPGFRRR</sequence>
<organism evidence="3 4">
    <name type="scientific">Ilex paraguariensis</name>
    <name type="common">yerba mate</name>
    <dbReference type="NCBI Taxonomy" id="185542"/>
    <lineage>
        <taxon>Eukaryota</taxon>
        <taxon>Viridiplantae</taxon>
        <taxon>Streptophyta</taxon>
        <taxon>Embryophyta</taxon>
        <taxon>Tracheophyta</taxon>
        <taxon>Spermatophyta</taxon>
        <taxon>Magnoliopsida</taxon>
        <taxon>eudicotyledons</taxon>
        <taxon>Gunneridae</taxon>
        <taxon>Pentapetalae</taxon>
        <taxon>asterids</taxon>
        <taxon>campanulids</taxon>
        <taxon>Aquifoliales</taxon>
        <taxon>Aquifoliaceae</taxon>
        <taxon>Ilex</taxon>
    </lineage>
</organism>
<dbReference type="PANTHER" id="PTHR46136">
    <property type="entry name" value="TRANSCRIPTION FACTOR GTE8"/>
    <property type="match status" value="1"/>
</dbReference>
<protein>
    <submittedName>
        <fullName evidence="3">Uncharacterized protein</fullName>
    </submittedName>
</protein>
<comment type="caution">
    <text evidence="3">The sequence shown here is derived from an EMBL/GenBank/DDBJ whole genome shotgun (WGS) entry which is preliminary data.</text>
</comment>
<dbReference type="InterPro" id="IPR052442">
    <property type="entry name" value="Env_Response_Regulator"/>
</dbReference>
<evidence type="ECO:0000256" key="1">
    <source>
        <dbReference type="SAM" id="Coils"/>
    </source>
</evidence>